<dbReference type="Pfam" id="PF20101">
    <property type="entry name" value="DUF6491"/>
    <property type="match status" value="1"/>
</dbReference>
<dbReference type="HOGENOM" id="CLU_1530520_0_0_5"/>
<dbReference type="STRING" id="228405.HNE_2294"/>
<dbReference type="KEGG" id="hne:HNE_2294"/>
<organism evidence="1 2">
    <name type="scientific">Hyphomonas neptunium (strain ATCC 15444)</name>
    <dbReference type="NCBI Taxonomy" id="228405"/>
    <lineage>
        <taxon>Bacteria</taxon>
        <taxon>Pseudomonadati</taxon>
        <taxon>Pseudomonadota</taxon>
        <taxon>Alphaproteobacteria</taxon>
        <taxon>Hyphomonadales</taxon>
        <taxon>Hyphomonadaceae</taxon>
        <taxon>Hyphomonas</taxon>
    </lineage>
</organism>
<dbReference type="eggNOG" id="ENOG5033GQY">
    <property type="taxonomic scope" value="Bacteria"/>
</dbReference>
<dbReference type="EMBL" id="CP000158">
    <property type="protein sequence ID" value="ABI77064.1"/>
    <property type="molecule type" value="Genomic_DNA"/>
</dbReference>
<reference evidence="1 2" key="1">
    <citation type="journal article" date="2006" name="J. Bacteriol.">
        <title>Comparative genomic evidence for a close relationship between the dimorphic prosthecate bacteria Hyphomonas neptunium and Caulobacter crescentus.</title>
        <authorList>
            <person name="Badger J.H."/>
            <person name="Hoover T.R."/>
            <person name="Brun Y.V."/>
            <person name="Weiner R.M."/>
            <person name="Laub M.T."/>
            <person name="Alexandre G."/>
            <person name="Mrazek J."/>
            <person name="Ren Q."/>
            <person name="Paulsen I.T."/>
            <person name="Nelson K.E."/>
            <person name="Khouri H.M."/>
            <person name="Radune D."/>
            <person name="Sosa J."/>
            <person name="Dodson R.J."/>
            <person name="Sullivan S.A."/>
            <person name="Rosovitz M.J."/>
            <person name="Madupu R."/>
            <person name="Brinkac L.M."/>
            <person name="Durkin A.S."/>
            <person name="Daugherty S.C."/>
            <person name="Kothari S.P."/>
            <person name="Giglio M.G."/>
            <person name="Zhou L."/>
            <person name="Haft D.H."/>
            <person name="Selengut J.D."/>
            <person name="Davidsen T.M."/>
            <person name="Yang Q."/>
            <person name="Zafar N."/>
            <person name="Ward N.L."/>
        </authorList>
    </citation>
    <scope>NUCLEOTIDE SEQUENCE [LARGE SCALE GENOMIC DNA]</scope>
    <source>
        <strain evidence="1 2">ATCC 15444</strain>
    </source>
</reference>
<gene>
    <name evidence="1" type="ordered locus">HNE_2294</name>
</gene>
<dbReference type="AlphaFoldDB" id="Q0BZV4"/>
<dbReference type="Proteomes" id="UP000001959">
    <property type="component" value="Chromosome"/>
</dbReference>
<dbReference type="InterPro" id="IPR045500">
    <property type="entry name" value="DUF6491"/>
</dbReference>
<accession>Q0BZV4</accession>
<name>Q0BZV4_HYPNA</name>
<proteinExistence type="predicted"/>
<evidence type="ECO:0000313" key="1">
    <source>
        <dbReference type="EMBL" id="ABI77064.1"/>
    </source>
</evidence>
<keyword evidence="2" id="KW-1185">Reference proteome</keyword>
<protein>
    <submittedName>
        <fullName evidence="1">Uncharacterized protein</fullName>
    </submittedName>
</protein>
<sequence>MPESSSVREAACCGCGAGAQSASTLSLLETPMLKPAFCVLSAALLAACASAPGEARPRGVAAYADDARLGEKVSNVCFASSIDGFSLNERDTVVLREGRKEYLVEVFGNCLDLESAMTIGIDSATSCLSKGDALIVSTSLTGSDIGLGPQRCMIQDIYAWNPDAEAAAEPDTPAE</sequence>
<evidence type="ECO:0000313" key="2">
    <source>
        <dbReference type="Proteomes" id="UP000001959"/>
    </source>
</evidence>